<protein>
    <submittedName>
        <fullName evidence="9">Undecaprenyl-phosphate glucose phosphotransferase</fullName>
        <ecNumber evidence="9">2.7.8.31</ecNumber>
    </submittedName>
</protein>
<feature type="domain" description="Bacterial sugar transferase" evidence="8">
    <location>
        <begin position="287"/>
        <end position="465"/>
    </location>
</feature>
<feature type="transmembrane region" description="Helical" evidence="7">
    <location>
        <begin position="58"/>
        <end position="81"/>
    </location>
</feature>
<reference evidence="9 10" key="1">
    <citation type="submission" date="2024-04" db="EMBL/GenBank/DDBJ databases">
        <title>Bacterial endophytes with biocontrol capabilities against important plant pathogens.</title>
        <authorList>
            <person name="Alayande K.A."/>
        </authorList>
    </citation>
    <scope>NUCLEOTIDE SEQUENCE [LARGE SCALE GENOMIC DNA]</scope>
    <source>
        <strain evidence="9 10">KV22</strain>
    </source>
</reference>
<keyword evidence="10" id="KW-1185">Reference proteome</keyword>
<dbReference type="Pfam" id="PF02397">
    <property type="entry name" value="Bac_transf"/>
    <property type="match status" value="1"/>
</dbReference>
<keyword evidence="5 7" id="KW-1133">Transmembrane helix</keyword>
<feature type="transmembrane region" description="Helical" evidence="7">
    <location>
        <begin position="292"/>
        <end position="312"/>
    </location>
</feature>
<dbReference type="RefSeq" id="WP_341986740.1">
    <property type="nucleotide sequence ID" value="NZ_JBBYHY010000003.1"/>
</dbReference>
<comment type="similarity">
    <text evidence="2">Belongs to the bacterial sugar transferase family.</text>
</comment>
<name>A0ABU9JKD3_9GAMM</name>
<comment type="caution">
    <text evidence="9">The sequence shown here is derived from an EMBL/GenBank/DDBJ whole genome shotgun (WGS) entry which is preliminary data.</text>
</comment>
<evidence type="ECO:0000256" key="7">
    <source>
        <dbReference type="SAM" id="Phobius"/>
    </source>
</evidence>
<dbReference type="NCBIfam" id="TIGR03023">
    <property type="entry name" value="WcaJ_sugtrans"/>
    <property type="match status" value="1"/>
</dbReference>
<dbReference type="PANTHER" id="PTHR30576">
    <property type="entry name" value="COLANIC BIOSYNTHESIS UDP-GLUCOSE LIPID CARRIER TRANSFERASE"/>
    <property type="match status" value="1"/>
</dbReference>
<evidence type="ECO:0000256" key="5">
    <source>
        <dbReference type="ARBA" id="ARBA00022989"/>
    </source>
</evidence>
<dbReference type="Proteomes" id="UP001455088">
    <property type="component" value="Unassembled WGS sequence"/>
</dbReference>
<keyword evidence="4 7" id="KW-0812">Transmembrane</keyword>
<sequence length="473" mass="52648">MWLSPTRQHSGLWTLSAGRFGAALSLVLRVGDPVLLIAGALVAYAWRFGDLRVPVDYWRLVAITAVFAVLVLGASTLYGSWRGRGLIAEFAKLLLKWLLIFSALVAYATAIQITDELSRLWLATWFAASLAGVFALRVVVRIGSAWVRARGMDLRSAVIVGANADSQHIVDTLRDNAWTGITVNGWFAADSDRCTLNGVAALGDIESLGSFVETNQIDQVWIALPMRDETQIRMALDQLQHSTADVKFVPDMFGLHLMNHSVEQVAGLPVINLQQTPLHGSARLLKASEDRLLAAVILLLILPLMLAIAAAVKISSPGPIFYRQERMSWNNKTFWMLKFRSMPVDAEQSSGAVWAKSGEARATRIGALLRKTSLDELPQFINVLLGDMSIVGPRPERPVFVHKFKNEIPAYMKKHMVKAGITGWAQVNGWRGSTDLQKRIECDLFYIENWSLWFDLKIVFMTLFKGFVHKNAY</sequence>
<proteinExistence type="inferred from homology"/>
<dbReference type="PANTHER" id="PTHR30576:SF0">
    <property type="entry name" value="UNDECAPRENYL-PHOSPHATE N-ACETYLGALACTOSAMINYL 1-PHOSPHATE TRANSFERASE-RELATED"/>
    <property type="match status" value="1"/>
</dbReference>
<evidence type="ECO:0000256" key="4">
    <source>
        <dbReference type="ARBA" id="ARBA00022692"/>
    </source>
</evidence>
<comment type="subcellular location">
    <subcellularLocation>
        <location evidence="1">Membrane</location>
        <topology evidence="1">Multi-pass membrane protein</topology>
    </subcellularLocation>
</comment>
<evidence type="ECO:0000256" key="2">
    <source>
        <dbReference type="ARBA" id="ARBA00006464"/>
    </source>
</evidence>
<dbReference type="InterPro" id="IPR017475">
    <property type="entry name" value="EPS_sugar_tfrase"/>
</dbReference>
<keyword evidence="6 7" id="KW-0472">Membrane</keyword>
<dbReference type="EC" id="2.7.8.31" evidence="9"/>
<evidence type="ECO:0000256" key="6">
    <source>
        <dbReference type="ARBA" id="ARBA00023136"/>
    </source>
</evidence>
<dbReference type="Pfam" id="PF13727">
    <property type="entry name" value="CoA_binding_3"/>
    <property type="match status" value="1"/>
</dbReference>
<keyword evidence="3 9" id="KW-0808">Transferase</keyword>
<evidence type="ECO:0000256" key="3">
    <source>
        <dbReference type="ARBA" id="ARBA00022679"/>
    </source>
</evidence>
<accession>A0ABU9JKD3</accession>
<evidence type="ECO:0000259" key="8">
    <source>
        <dbReference type="Pfam" id="PF02397"/>
    </source>
</evidence>
<feature type="transmembrane region" description="Helical" evidence="7">
    <location>
        <begin position="93"/>
        <end position="114"/>
    </location>
</feature>
<organism evidence="9 10">
    <name type="scientific">Stenotrophomonas bentonitica</name>
    <dbReference type="NCBI Taxonomy" id="1450134"/>
    <lineage>
        <taxon>Bacteria</taxon>
        <taxon>Pseudomonadati</taxon>
        <taxon>Pseudomonadota</taxon>
        <taxon>Gammaproteobacteria</taxon>
        <taxon>Lysobacterales</taxon>
        <taxon>Lysobacteraceae</taxon>
        <taxon>Stenotrophomonas</taxon>
    </lineage>
</organism>
<dbReference type="EMBL" id="JBBYHY010000003">
    <property type="protein sequence ID" value="MEL3953309.1"/>
    <property type="molecule type" value="Genomic_DNA"/>
</dbReference>
<dbReference type="NCBIfam" id="TIGR03025">
    <property type="entry name" value="EPS_sugtrans"/>
    <property type="match status" value="1"/>
</dbReference>
<evidence type="ECO:0000313" key="9">
    <source>
        <dbReference type="EMBL" id="MEL3953309.1"/>
    </source>
</evidence>
<dbReference type="Gene3D" id="3.40.50.720">
    <property type="entry name" value="NAD(P)-binding Rossmann-like Domain"/>
    <property type="match status" value="1"/>
</dbReference>
<gene>
    <name evidence="9" type="ORF">AAE039_07015</name>
</gene>
<dbReference type="InterPro" id="IPR017473">
    <property type="entry name" value="Undecaprenyl-P_gluc_Ptfrase"/>
</dbReference>
<feature type="transmembrane region" description="Helical" evidence="7">
    <location>
        <begin position="120"/>
        <end position="140"/>
    </location>
</feature>
<evidence type="ECO:0000256" key="1">
    <source>
        <dbReference type="ARBA" id="ARBA00004141"/>
    </source>
</evidence>
<dbReference type="InterPro" id="IPR003362">
    <property type="entry name" value="Bact_transf"/>
</dbReference>
<dbReference type="GO" id="GO:0089702">
    <property type="term" value="F:undecaprenyl-phosphate glucose phosphotransferase activity"/>
    <property type="evidence" value="ECO:0007669"/>
    <property type="project" value="UniProtKB-EC"/>
</dbReference>
<evidence type="ECO:0000313" key="10">
    <source>
        <dbReference type="Proteomes" id="UP001455088"/>
    </source>
</evidence>
<feature type="transmembrane region" description="Helical" evidence="7">
    <location>
        <begin position="20"/>
        <end position="46"/>
    </location>
</feature>